<feature type="non-terminal residue" evidence="1">
    <location>
        <position position="197"/>
    </location>
</feature>
<dbReference type="Proteomes" id="UP000789920">
    <property type="component" value="Unassembled WGS sequence"/>
</dbReference>
<dbReference type="EMBL" id="CAJVQC010077037">
    <property type="protein sequence ID" value="CAG8815214.1"/>
    <property type="molecule type" value="Genomic_DNA"/>
</dbReference>
<evidence type="ECO:0000313" key="2">
    <source>
        <dbReference type="Proteomes" id="UP000789920"/>
    </source>
</evidence>
<name>A0ACA9RY80_9GLOM</name>
<gene>
    <name evidence="1" type="ORF">RPERSI_LOCUS24162</name>
</gene>
<reference evidence="1" key="1">
    <citation type="submission" date="2021-06" db="EMBL/GenBank/DDBJ databases">
        <authorList>
            <person name="Kallberg Y."/>
            <person name="Tangrot J."/>
            <person name="Rosling A."/>
        </authorList>
    </citation>
    <scope>NUCLEOTIDE SEQUENCE</scope>
    <source>
        <strain evidence="1">MA461A</strain>
    </source>
</reference>
<feature type="non-terminal residue" evidence="1">
    <location>
        <position position="1"/>
    </location>
</feature>
<protein>
    <submittedName>
        <fullName evidence="1">35631_t:CDS:1</fullName>
    </submittedName>
</protein>
<organism evidence="1 2">
    <name type="scientific">Racocetra persica</name>
    <dbReference type="NCBI Taxonomy" id="160502"/>
    <lineage>
        <taxon>Eukaryota</taxon>
        <taxon>Fungi</taxon>
        <taxon>Fungi incertae sedis</taxon>
        <taxon>Mucoromycota</taxon>
        <taxon>Glomeromycotina</taxon>
        <taxon>Glomeromycetes</taxon>
        <taxon>Diversisporales</taxon>
        <taxon>Gigasporaceae</taxon>
        <taxon>Racocetra</taxon>
    </lineage>
</organism>
<proteinExistence type="predicted"/>
<keyword evidence="2" id="KW-1185">Reference proteome</keyword>
<accession>A0ACA9RY80</accession>
<sequence>SIIFSSSVSSVARTATKGLESYCDQPFNCDPQTAEKYWTKIEDVCADELNHKVDWSSDPKKMDRNTILVFGTLFSYYFGIPTNHAYCYKSSDSDEFCMVKTTKNILEYAKKATDEDPKPSFSLDFKYVYKKDGTKIPIPKKLFCGEKCAKSIIKIYKSWIKHYKLSPKVIENVFGSEDGFDDHLDCKTDDKRDTRTS</sequence>
<evidence type="ECO:0000313" key="1">
    <source>
        <dbReference type="EMBL" id="CAG8815214.1"/>
    </source>
</evidence>
<comment type="caution">
    <text evidence="1">The sequence shown here is derived from an EMBL/GenBank/DDBJ whole genome shotgun (WGS) entry which is preliminary data.</text>
</comment>